<reference evidence="2 3" key="1">
    <citation type="submission" date="2011-06" db="EMBL/GenBank/DDBJ databases">
        <title>Genomic sequence of Methylobacter tundripaludum SV96.</title>
        <authorList>
            <consortium name="US DOE Joint Genome Institute"/>
            <person name="Lucas S."/>
            <person name="Han J."/>
            <person name="Lapidus A."/>
            <person name="Cheng J.-F."/>
            <person name="Goodwin L."/>
            <person name="Pitluck S."/>
            <person name="Held B."/>
            <person name="Detter J.C."/>
            <person name="Han C."/>
            <person name="Tapia R."/>
            <person name="Land M."/>
            <person name="Hauser L."/>
            <person name="Kyrpides N."/>
            <person name="Ivanova N."/>
            <person name="Ovchinnikova G."/>
            <person name="Pagani I."/>
            <person name="Klotz M.G."/>
            <person name="Dispirito A.A."/>
            <person name="Murrell J.C."/>
            <person name="Dunfield P."/>
            <person name="Kalyuzhnaya M.G."/>
            <person name="Svenning M."/>
            <person name="Trotsenko Y.A."/>
            <person name="Stein L.Y."/>
            <person name="Woyke T."/>
        </authorList>
    </citation>
    <scope>NUCLEOTIDE SEQUENCE [LARGE SCALE GENOMIC DNA]</scope>
    <source>
        <strain evidence="3">ATCC BAA-1195 / DSM 17260 / SV96</strain>
    </source>
</reference>
<dbReference type="HOGENOM" id="CLU_1893779_0_0_6"/>
<gene>
    <name evidence="2" type="ORF">Mettu_0448</name>
</gene>
<sequence>MNNEGLSELGRSPPCDLDPGTNLSGTDLHSPEGHQAGWPDVIPCRDDGSERAAEPQTVMQLAFSEANLNAKDFSDREHSLENTERLDEQGLPSDHEPLLRTLYLLQHGQVLGKGTTHPMLMLAPIMFKASFELL</sequence>
<feature type="compositionally biased region" description="Basic and acidic residues" evidence="1">
    <location>
        <begin position="43"/>
        <end position="53"/>
    </location>
</feature>
<accession>G3IV62</accession>
<evidence type="ECO:0000313" key="3">
    <source>
        <dbReference type="Proteomes" id="UP000004664"/>
    </source>
</evidence>
<evidence type="ECO:0000313" key="2">
    <source>
        <dbReference type="EMBL" id="EGW21675.1"/>
    </source>
</evidence>
<evidence type="ECO:0000256" key="1">
    <source>
        <dbReference type="SAM" id="MobiDB-lite"/>
    </source>
</evidence>
<dbReference type="RefSeq" id="WP_006889652.1">
    <property type="nucleotide sequence ID" value="NZ_JH109152.1"/>
</dbReference>
<dbReference type="Proteomes" id="UP000004664">
    <property type="component" value="Unassembled WGS sequence"/>
</dbReference>
<proteinExistence type="predicted"/>
<protein>
    <submittedName>
        <fullName evidence="2">Uncharacterized protein</fullName>
    </submittedName>
</protein>
<keyword evidence="3" id="KW-1185">Reference proteome</keyword>
<organism evidence="2 3">
    <name type="scientific">Methylobacter tundripaludum (strain ATCC BAA-1195 / DSM 17260 / SV96)</name>
    <dbReference type="NCBI Taxonomy" id="697282"/>
    <lineage>
        <taxon>Bacteria</taxon>
        <taxon>Pseudomonadati</taxon>
        <taxon>Pseudomonadota</taxon>
        <taxon>Gammaproteobacteria</taxon>
        <taxon>Methylococcales</taxon>
        <taxon>Methylococcaceae</taxon>
        <taxon>Methylobacter</taxon>
    </lineage>
</organism>
<name>G3IV62_METTV</name>
<feature type="region of interest" description="Disordered" evidence="1">
    <location>
        <begin position="1"/>
        <end position="54"/>
    </location>
</feature>
<dbReference type="AlphaFoldDB" id="G3IV62"/>
<dbReference type="EMBL" id="JH109152">
    <property type="protein sequence ID" value="EGW21675.1"/>
    <property type="molecule type" value="Genomic_DNA"/>
</dbReference>